<dbReference type="PANTHER" id="PTHR34153">
    <property type="entry name" value="SI:CH211-262H13.3-RELATED-RELATED"/>
    <property type="match status" value="1"/>
</dbReference>
<evidence type="ECO:0000259" key="2">
    <source>
        <dbReference type="Pfam" id="PF16064"/>
    </source>
</evidence>
<comment type="caution">
    <text evidence="5">The sequence shown here is derived from an EMBL/GenBank/DDBJ whole genome shotgun (WGS) entry which is preliminary data.</text>
</comment>
<dbReference type="EMBL" id="CAXIEN010000002">
    <property type="protein sequence ID" value="CAL1261350.1"/>
    <property type="molecule type" value="Genomic_DNA"/>
</dbReference>
<dbReference type="InterPro" id="IPR032071">
    <property type="entry name" value="DUF4806"/>
</dbReference>
<name>A0AAV1ZFM5_9ARAC</name>
<reference evidence="5 7" key="1">
    <citation type="submission" date="2024-04" db="EMBL/GenBank/DDBJ databases">
        <authorList>
            <person name="Rising A."/>
            <person name="Reimegard J."/>
            <person name="Sonavane S."/>
            <person name="Akerstrom W."/>
            <person name="Nylinder S."/>
            <person name="Hedman E."/>
            <person name="Kallberg Y."/>
        </authorList>
    </citation>
    <scope>NUCLEOTIDE SEQUENCE [LARGE SCALE GENOMIC DNA]</scope>
</reference>
<proteinExistence type="predicted"/>
<sequence length="366" mass="41596">MYAVVKFIDENDAPGIVCRSWILEDEDVCLYPNVRTNEARDRLLRRNAEPSFDWSQCRIQILHEYSSFGAALQHLRQAEDTSNLDSDEEVPKSKSRKRSYNHLLYPGEESDEESTSLISKKISRRNDCGIPYPVPPRKENVNYQHSPSQSLVPQSPGPSQSGKILHSNKPAACSSNSVINGKLVAWMASISNQIEQLRGQVALVLENQNKLLKQHHQVPDSDEENESLGSLPVSDDEGFKALNKKISEESHFRHMLIKVLVSVGGKDVRSLVHNMLRRILQDEVAELYSLTGRTVLKNSSKKPFIGTDVSRLIFSACQKVFKDLATEVKVKEAVRDWLQQAKVRKMRRMQRQEKIVEGDDTSEFLE</sequence>
<dbReference type="EMBL" id="CAXIEN010000030">
    <property type="protein sequence ID" value="CAL1267911.1"/>
    <property type="molecule type" value="Genomic_DNA"/>
</dbReference>
<feature type="domain" description="DUF4806" evidence="2">
    <location>
        <begin position="231"/>
        <end position="309"/>
    </location>
</feature>
<evidence type="ECO:0000313" key="5">
    <source>
        <dbReference type="EMBL" id="CAL1270299.1"/>
    </source>
</evidence>
<dbReference type="AlphaFoldDB" id="A0AAV1ZFM5"/>
<dbReference type="PANTHER" id="PTHR34153:SF2">
    <property type="entry name" value="SI:CH211-262H13.3-RELATED"/>
    <property type="match status" value="1"/>
</dbReference>
<evidence type="ECO:0000313" key="6">
    <source>
        <dbReference type="EMBL" id="CAL1295159.1"/>
    </source>
</evidence>
<feature type="compositionally biased region" description="Polar residues" evidence="1">
    <location>
        <begin position="141"/>
        <end position="162"/>
    </location>
</feature>
<evidence type="ECO:0000313" key="7">
    <source>
        <dbReference type="Proteomes" id="UP001497382"/>
    </source>
</evidence>
<evidence type="ECO:0000256" key="1">
    <source>
        <dbReference type="SAM" id="MobiDB-lite"/>
    </source>
</evidence>
<gene>
    <name evidence="6" type="ORF">LARSCL_LOCUS19128</name>
    <name evidence="3" type="ORF">LARSCL_LOCUS338</name>
    <name evidence="4" type="ORF">LARSCL_LOCUS3895</name>
    <name evidence="5" type="ORF">LARSCL_LOCUS5219</name>
</gene>
<protein>
    <recommendedName>
        <fullName evidence="2">DUF4806 domain-containing protein</fullName>
    </recommendedName>
</protein>
<evidence type="ECO:0000313" key="4">
    <source>
        <dbReference type="EMBL" id="CAL1267911.1"/>
    </source>
</evidence>
<organism evidence="5 7">
    <name type="scientific">Larinioides sclopetarius</name>
    <dbReference type="NCBI Taxonomy" id="280406"/>
    <lineage>
        <taxon>Eukaryota</taxon>
        <taxon>Metazoa</taxon>
        <taxon>Ecdysozoa</taxon>
        <taxon>Arthropoda</taxon>
        <taxon>Chelicerata</taxon>
        <taxon>Arachnida</taxon>
        <taxon>Araneae</taxon>
        <taxon>Araneomorphae</taxon>
        <taxon>Entelegynae</taxon>
        <taxon>Araneoidea</taxon>
        <taxon>Araneidae</taxon>
        <taxon>Larinioides</taxon>
    </lineage>
</organism>
<dbReference type="Proteomes" id="UP001497382">
    <property type="component" value="Unassembled WGS sequence"/>
</dbReference>
<accession>A0AAV1ZFM5</accession>
<evidence type="ECO:0000313" key="3">
    <source>
        <dbReference type="EMBL" id="CAL1261350.1"/>
    </source>
</evidence>
<dbReference type="EMBL" id="CAXIEN010000047">
    <property type="protein sequence ID" value="CAL1270299.1"/>
    <property type="molecule type" value="Genomic_DNA"/>
</dbReference>
<dbReference type="EMBL" id="CAXIEN010000364">
    <property type="protein sequence ID" value="CAL1295159.1"/>
    <property type="molecule type" value="Genomic_DNA"/>
</dbReference>
<dbReference type="Pfam" id="PF16064">
    <property type="entry name" value="DUF4806"/>
    <property type="match status" value="1"/>
</dbReference>
<keyword evidence="7" id="KW-1185">Reference proteome</keyword>
<feature type="region of interest" description="Disordered" evidence="1">
    <location>
        <begin position="77"/>
        <end position="169"/>
    </location>
</feature>